<evidence type="ECO:0000313" key="2">
    <source>
        <dbReference type="Proteomes" id="UP000663834"/>
    </source>
</evidence>
<dbReference type="Proteomes" id="UP000663834">
    <property type="component" value="Unassembled WGS sequence"/>
</dbReference>
<evidence type="ECO:0000313" key="1">
    <source>
        <dbReference type="EMBL" id="CAF1537525.1"/>
    </source>
</evidence>
<protein>
    <submittedName>
        <fullName evidence="1">Uncharacterized protein</fullName>
    </submittedName>
</protein>
<name>A0A815VWK2_9BILA</name>
<dbReference type="AlphaFoldDB" id="A0A815VWK2"/>
<sequence length="178" mass="21051">MLDRLCLHILPEIHQKIQWFDLESRSMKRILLTTPYPNLYGISLYNIQTETAIGLFTGKLDLCLIVDGRKTFVDGNDLKINIINHMSKLYEFTFNIRSSSRFYNEVNLSSNEYMQEIFRNFKDKQIIHYVDCFPKEKEARCLIYSYPYKLNNYYGVANNFSGGILQCVRKVSLFDERV</sequence>
<proteinExistence type="predicted"/>
<gene>
    <name evidence="1" type="ORF">KQP761_LOCUS16729</name>
</gene>
<reference evidence="1" key="1">
    <citation type="submission" date="2021-02" db="EMBL/GenBank/DDBJ databases">
        <authorList>
            <person name="Nowell W R."/>
        </authorList>
    </citation>
    <scope>NUCLEOTIDE SEQUENCE</scope>
</reference>
<comment type="caution">
    <text evidence="1">The sequence shown here is derived from an EMBL/GenBank/DDBJ whole genome shotgun (WGS) entry which is preliminary data.</text>
</comment>
<organism evidence="1 2">
    <name type="scientific">Rotaria magnacalcarata</name>
    <dbReference type="NCBI Taxonomy" id="392030"/>
    <lineage>
        <taxon>Eukaryota</taxon>
        <taxon>Metazoa</taxon>
        <taxon>Spiralia</taxon>
        <taxon>Gnathifera</taxon>
        <taxon>Rotifera</taxon>
        <taxon>Eurotatoria</taxon>
        <taxon>Bdelloidea</taxon>
        <taxon>Philodinida</taxon>
        <taxon>Philodinidae</taxon>
        <taxon>Rotaria</taxon>
    </lineage>
</organism>
<dbReference type="EMBL" id="CAJNOW010008464">
    <property type="protein sequence ID" value="CAF1537525.1"/>
    <property type="molecule type" value="Genomic_DNA"/>
</dbReference>
<dbReference type="OrthoDB" id="10050888at2759"/>
<accession>A0A815VWK2</accession>